<evidence type="ECO:0000256" key="1">
    <source>
        <dbReference type="SAM" id="Phobius"/>
    </source>
</evidence>
<keyword evidence="4" id="KW-1185">Reference proteome</keyword>
<evidence type="ECO:0000313" key="4">
    <source>
        <dbReference type="Proteomes" id="UP000277582"/>
    </source>
</evidence>
<keyword evidence="1" id="KW-0812">Transmembrane</keyword>
<feature type="transmembrane region" description="Helical" evidence="1">
    <location>
        <begin position="31"/>
        <end position="49"/>
    </location>
</feature>
<dbReference type="AlphaFoldDB" id="A0A429GD23"/>
<feature type="transmembrane region" description="Helical" evidence="1">
    <location>
        <begin position="55"/>
        <end position="74"/>
    </location>
</feature>
<comment type="caution">
    <text evidence="2">The sequence shown here is derived from an EMBL/GenBank/DDBJ whole genome shotgun (WGS) entry which is preliminary data.</text>
</comment>
<reference evidence="2 4" key="1">
    <citation type="submission" date="2018-10" db="EMBL/GenBank/DDBJ databases">
        <title>Co-occurring genomic capacity for anaerobic methane metabolism and dissimilatory sulfite reduction discovered in the Korarchaeota.</title>
        <authorList>
            <person name="Mckay L.J."/>
            <person name="Dlakic M."/>
            <person name="Fields M.W."/>
            <person name="Delmont T.O."/>
            <person name="Eren A.M."/>
            <person name="Jay Z.J."/>
            <person name="Klingelsmith K.B."/>
            <person name="Rusch D.B."/>
            <person name="Inskeep W.P."/>
        </authorList>
    </citation>
    <scope>NUCLEOTIDE SEQUENCE [LARGE SCALE GENOMIC DNA]</scope>
    <source>
        <strain evidence="2 4">MDKW</strain>
    </source>
</reference>
<name>A0A429GD23_9CREN</name>
<keyword evidence="1" id="KW-1133">Transmembrane helix</keyword>
<feature type="transmembrane region" description="Helical" evidence="1">
    <location>
        <begin position="123"/>
        <end position="145"/>
    </location>
</feature>
<protein>
    <submittedName>
        <fullName evidence="2">Uncharacterized protein</fullName>
    </submittedName>
</protein>
<proteinExistence type="predicted"/>
<feature type="transmembrane region" description="Helical" evidence="1">
    <location>
        <begin position="6"/>
        <end position="24"/>
    </location>
</feature>
<dbReference type="Proteomes" id="UP000277582">
    <property type="component" value="Unassembled WGS sequence"/>
</dbReference>
<dbReference type="Proteomes" id="UP000316217">
    <property type="component" value="Unassembled WGS sequence"/>
</dbReference>
<evidence type="ECO:0000313" key="3">
    <source>
        <dbReference type="EMBL" id="RZN62093.1"/>
    </source>
</evidence>
<dbReference type="EMBL" id="RCOS01000170">
    <property type="protein sequence ID" value="RSN71705.1"/>
    <property type="molecule type" value="Genomic_DNA"/>
</dbReference>
<dbReference type="RefSeq" id="WP_125672834.1">
    <property type="nucleotide sequence ID" value="NZ_RCOS01000170.1"/>
</dbReference>
<evidence type="ECO:0000313" key="2">
    <source>
        <dbReference type="EMBL" id="RSN71705.1"/>
    </source>
</evidence>
<evidence type="ECO:0000313" key="5">
    <source>
        <dbReference type="Proteomes" id="UP000316217"/>
    </source>
</evidence>
<gene>
    <name evidence="2" type="ORF">D6D85_15340</name>
    <name evidence="3" type="ORF">EF810_03685</name>
</gene>
<reference evidence="3 5" key="2">
    <citation type="journal article" date="2019" name="Nat. Microbiol.">
        <title>Wide diversity of methane and short-chain alkane metabolisms in uncultured archaea.</title>
        <authorList>
            <person name="Borrel G."/>
            <person name="Adam P.S."/>
            <person name="McKay L.J."/>
            <person name="Chen L.X."/>
            <person name="Sierra-Garcia I.N."/>
            <person name="Sieber C.M."/>
            <person name="Letourneur Q."/>
            <person name="Ghozlane A."/>
            <person name="Andersen G.L."/>
            <person name="Li W.J."/>
            <person name="Hallam S.J."/>
            <person name="Muyzer G."/>
            <person name="de Oliveira V.M."/>
            <person name="Inskeep W.P."/>
            <person name="Banfield J.F."/>
            <person name="Gribaldo S."/>
        </authorList>
    </citation>
    <scope>NUCLEOTIDE SEQUENCE [LARGE SCALE GENOMIC DNA]</scope>
    <source>
        <strain evidence="3">NM4</strain>
    </source>
</reference>
<feature type="transmembrane region" description="Helical" evidence="1">
    <location>
        <begin position="86"/>
        <end position="103"/>
    </location>
</feature>
<dbReference type="EMBL" id="RXII01000055">
    <property type="protein sequence ID" value="RZN62093.1"/>
    <property type="molecule type" value="Genomic_DNA"/>
</dbReference>
<accession>A0A429GD23</accession>
<keyword evidence="1" id="KW-0472">Membrane</keyword>
<organism evidence="2 4">
    <name type="scientific">Candidatus Methanodesulfokora washburnensis</name>
    <dbReference type="NCBI Taxonomy" id="2478471"/>
    <lineage>
        <taxon>Archaea</taxon>
        <taxon>Thermoproteota</taxon>
        <taxon>Candidatus Korarchaeia</taxon>
        <taxon>Candidatus Korarchaeia incertae sedis</taxon>
        <taxon>Candidatus Methanodesulfokora</taxon>
    </lineage>
</organism>
<sequence>MLFDDVISVIIFLSAFSTGLYSVTTDKPVRSVMAAGAALWLVSLAYWHLGSFSLALMQLSIAVGAMVIIGLSSVQSFEEKIVRGDVAAVIAVSLVALLIPWIFTLKSYEDIMTSINVKLSNYFPVFVLIQGLLILAGSVVAVLLVRGWRE</sequence>